<protein>
    <recommendedName>
        <fullName evidence="6">Solute-binding protein family 5 domain-containing protein</fullName>
    </recommendedName>
</protein>
<keyword evidence="4 5" id="KW-0732">Signal</keyword>
<organism evidence="7 8">
    <name type="scientific">Sphingomonas glacialis</name>
    <dbReference type="NCBI Taxonomy" id="658225"/>
    <lineage>
        <taxon>Bacteria</taxon>
        <taxon>Pseudomonadati</taxon>
        <taxon>Pseudomonadota</taxon>
        <taxon>Alphaproteobacteria</taxon>
        <taxon>Sphingomonadales</taxon>
        <taxon>Sphingomonadaceae</taxon>
        <taxon>Sphingomonas</taxon>
    </lineage>
</organism>
<evidence type="ECO:0000256" key="1">
    <source>
        <dbReference type="ARBA" id="ARBA00004418"/>
    </source>
</evidence>
<comment type="subcellular location">
    <subcellularLocation>
        <location evidence="1">Periplasm</location>
    </subcellularLocation>
</comment>
<dbReference type="Gene3D" id="3.40.190.10">
    <property type="entry name" value="Periplasmic binding protein-like II"/>
    <property type="match status" value="1"/>
</dbReference>
<gene>
    <name evidence="7" type="ORF">GCM10008023_03980</name>
</gene>
<feature type="chain" id="PRO_5045550677" description="Solute-binding protein family 5 domain-containing protein" evidence="5">
    <location>
        <begin position="25"/>
        <end position="493"/>
    </location>
</feature>
<dbReference type="PANTHER" id="PTHR30290:SF9">
    <property type="entry name" value="OLIGOPEPTIDE-BINDING PROTEIN APPA"/>
    <property type="match status" value="1"/>
</dbReference>
<dbReference type="Pfam" id="PF00496">
    <property type="entry name" value="SBP_bac_5"/>
    <property type="match status" value="1"/>
</dbReference>
<proteinExistence type="inferred from homology"/>
<dbReference type="PANTHER" id="PTHR30290">
    <property type="entry name" value="PERIPLASMIC BINDING COMPONENT OF ABC TRANSPORTER"/>
    <property type="match status" value="1"/>
</dbReference>
<dbReference type="InterPro" id="IPR039424">
    <property type="entry name" value="SBP_5"/>
</dbReference>
<evidence type="ECO:0000256" key="2">
    <source>
        <dbReference type="ARBA" id="ARBA00005695"/>
    </source>
</evidence>
<keyword evidence="8" id="KW-1185">Reference proteome</keyword>
<dbReference type="Proteomes" id="UP000652430">
    <property type="component" value="Unassembled WGS sequence"/>
</dbReference>
<dbReference type="SUPFAM" id="SSF53850">
    <property type="entry name" value="Periplasmic binding protein-like II"/>
    <property type="match status" value="1"/>
</dbReference>
<sequence length="493" mass="52349">MMPAPSRFVPTSKTLGLATLLALAACTPRADTGPVVVSAIGGAPTLADPARDPLDTPARLMLDATAQGLVRFDATGQVEPGIAERWSVIDNGTSYIFRLRGGEWADGQPVTAAEVVKLLRRQLAPQSRNPLRPFLTAIDEIVEMTPEVIEIRLKRPRPDLLKLFAQPELAIFRVQPPSGSGPYRVIAQRRHSVTLRPAFDPARAVEDEPVEPSPAANVQLIGERAARAIVRFTRGETALVTGGSFDDWPLVMTTQIAPANRRFDPAAGLFGLAVVNRSGVLADPGNRAAIARAIDRAGFVAAIAADWAPDTQLLPEQLDSAAPPAVPGWSLAPAEGDPSPRARIDQWRTVNPGDIRLRVAVPGGPGGTVLFGYVGAALLSLGIEPERVAPNAAADLRLIDAVAPYDSGRWYAATACQPCSEAASTAIEAAREADSPRLRAQQIAAADAALAADVAFIPLARPLRWSLVSVGLKAWTGNSRAWHPLSHLRNDSN</sequence>
<evidence type="ECO:0000313" key="8">
    <source>
        <dbReference type="Proteomes" id="UP000652430"/>
    </source>
</evidence>
<name>A0ABQ3L8T9_9SPHN</name>
<evidence type="ECO:0000256" key="5">
    <source>
        <dbReference type="SAM" id="SignalP"/>
    </source>
</evidence>
<reference evidence="8" key="1">
    <citation type="journal article" date="2019" name="Int. J. Syst. Evol. Microbiol.">
        <title>The Global Catalogue of Microorganisms (GCM) 10K type strain sequencing project: providing services to taxonomists for standard genome sequencing and annotation.</title>
        <authorList>
            <consortium name="The Broad Institute Genomics Platform"/>
            <consortium name="The Broad Institute Genome Sequencing Center for Infectious Disease"/>
            <person name="Wu L."/>
            <person name="Ma J."/>
        </authorList>
    </citation>
    <scope>NUCLEOTIDE SEQUENCE [LARGE SCALE GENOMIC DNA]</scope>
    <source>
        <strain evidence="8">CGMCC 1.8957</strain>
    </source>
</reference>
<evidence type="ECO:0000256" key="4">
    <source>
        <dbReference type="ARBA" id="ARBA00022729"/>
    </source>
</evidence>
<evidence type="ECO:0000256" key="3">
    <source>
        <dbReference type="ARBA" id="ARBA00022448"/>
    </source>
</evidence>
<comment type="similarity">
    <text evidence="2">Belongs to the bacterial solute-binding protein 5 family.</text>
</comment>
<feature type="domain" description="Solute-binding protein family 5" evidence="6">
    <location>
        <begin position="77"/>
        <end position="324"/>
    </location>
</feature>
<dbReference type="Gene3D" id="3.10.105.10">
    <property type="entry name" value="Dipeptide-binding Protein, Domain 3"/>
    <property type="match status" value="1"/>
</dbReference>
<accession>A0ABQ3L8T9</accession>
<comment type="caution">
    <text evidence="7">The sequence shown here is derived from an EMBL/GenBank/DDBJ whole genome shotgun (WGS) entry which is preliminary data.</text>
</comment>
<keyword evidence="3" id="KW-0813">Transport</keyword>
<evidence type="ECO:0000313" key="7">
    <source>
        <dbReference type="EMBL" id="GHH08488.1"/>
    </source>
</evidence>
<evidence type="ECO:0000259" key="6">
    <source>
        <dbReference type="Pfam" id="PF00496"/>
    </source>
</evidence>
<dbReference type="InterPro" id="IPR000914">
    <property type="entry name" value="SBP_5_dom"/>
</dbReference>
<dbReference type="EMBL" id="BNAQ01000001">
    <property type="protein sequence ID" value="GHH08488.1"/>
    <property type="molecule type" value="Genomic_DNA"/>
</dbReference>
<dbReference type="PROSITE" id="PS51257">
    <property type="entry name" value="PROKAR_LIPOPROTEIN"/>
    <property type="match status" value="1"/>
</dbReference>
<feature type="signal peptide" evidence="5">
    <location>
        <begin position="1"/>
        <end position="24"/>
    </location>
</feature>